<evidence type="ECO:0000256" key="5">
    <source>
        <dbReference type="ARBA" id="ARBA00022840"/>
    </source>
</evidence>
<dbReference type="CDD" id="cd18787">
    <property type="entry name" value="SF2_C_DEAD"/>
    <property type="match status" value="1"/>
</dbReference>
<evidence type="ECO:0000313" key="17">
    <source>
        <dbReference type="EMBL" id="CUE77022.1"/>
    </source>
</evidence>
<evidence type="ECO:0000256" key="1">
    <source>
        <dbReference type="ARBA" id="ARBA00022540"/>
    </source>
</evidence>
<evidence type="ECO:0000256" key="2">
    <source>
        <dbReference type="ARBA" id="ARBA00022741"/>
    </source>
</evidence>
<proteinExistence type="inferred from homology"/>
<dbReference type="Proteomes" id="UP000051952">
    <property type="component" value="Unassembled WGS sequence"/>
</dbReference>
<keyword evidence="5 12" id="KW-0067">ATP-binding</keyword>
<dbReference type="VEuPathDB" id="TriTrypDB:BSAL_56210"/>
<dbReference type="Gene3D" id="3.40.50.300">
    <property type="entry name" value="P-loop containing nucleotide triphosphate hydrolases"/>
    <property type="match status" value="2"/>
</dbReference>
<dbReference type="EMBL" id="CYKH01000189">
    <property type="protein sequence ID" value="CUE77022.1"/>
    <property type="molecule type" value="Genomic_DNA"/>
</dbReference>
<dbReference type="PROSITE" id="PS51192">
    <property type="entry name" value="HELICASE_ATP_BIND_1"/>
    <property type="match status" value="1"/>
</dbReference>
<evidence type="ECO:0000313" key="18">
    <source>
        <dbReference type="Proteomes" id="UP000051952"/>
    </source>
</evidence>
<keyword evidence="7" id="KW-0648">Protein biosynthesis</keyword>
<evidence type="ECO:0000256" key="12">
    <source>
        <dbReference type="RuleBase" id="RU000492"/>
    </source>
</evidence>
<protein>
    <recommendedName>
        <fullName evidence="13">ATP-dependent RNA helicase</fullName>
        <ecNumber evidence="13">3.6.4.13</ecNumber>
    </recommendedName>
</protein>
<dbReference type="GO" id="GO:0016787">
    <property type="term" value="F:hydrolase activity"/>
    <property type="evidence" value="ECO:0007669"/>
    <property type="project" value="UniProtKB-KW"/>
</dbReference>
<evidence type="ECO:0000259" key="15">
    <source>
        <dbReference type="PROSITE" id="PS51194"/>
    </source>
</evidence>
<keyword evidence="18" id="KW-1185">Reference proteome</keyword>
<evidence type="ECO:0000259" key="16">
    <source>
        <dbReference type="PROSITE" id="PS51195"/>
    </source>
</evidence>
<feature type="domain" description="Helicase ATP-binding" evidence="14">
    <location>
        <begin position="99"/>
        <end position="279"/>
    </location>
</feature>
<dbReference type="PROSITE" id="PS51195">
    <property type="entry name" value="Q_MOTIF"/>
    <property type="match status" value="1"/>
</dbReference>
<evidence type="ECO:0000256" key="8">
    <source>
        <dbReference type="ARBA" id="ARBA00024352"/>
    </source>
</evidence>
<comment type="function">
    <text evidence="9">ATP-dependent RNA helicase which is a subunit of the eIF4F complex involved in cap recognition and is required for mRNA binding to ribosome. In the current model of translation initiation, eIF4A unwinds RNA secondary structures in the 5'-UTR of mRNAs which is necessary to allow efficient binding of the small ribosomal subunit, and subsequent scanning for the initiator codon.</text>
</comment>
<evidence type="ECO:0000256" key="7">
    <source>
        <dbReference type="ARBA" id="ARBA00022917"/>
    </source>
</evidence>
<dbReference type="PROSITE" id="PS00039">
    <property type="entry name" value="DEAD_ATP_HELICASE"/>
    <property type="match status" value="1"/>
</dbReference>
<comment type="similarity">
    <text evidence="8">Belongs to the DEAD box helicase family. eIF4A subfamily.</text>
</comment>
<keyword evidence="3 12" id="KW-0378">Hydrolase</keyword>
<dbReference type="InterPro" id="IPR027417">
    <property type="entry name" value="P-loop_NTPase"/>
</dbReference>
<dbReference type="SMART" id="SM00487">
    <property type="entry name" value="DEXDc"/>
    <property type="match status" value="1"/>
</dbReference>
<dbReference type="Pfam" id="PF00270">
    <property type="entry name" value="DEAD"/>
    <property type="match status" value="1"/>
</dbReference>
<keyword evidence="6 13" id="KW-0694">RNA-binding</keyword>
<dbReference type="PROSITE" id="PS51194">
    <property type="entry name" value="HELICASE_CTER"/>
    <property type="match status" value="1"/>
</dbReference>
<evidence type="ECO:0000256" key="10">
    <source>
        <dbReference type="ARBA" id="ARBA00025917"/>
    </source>
</evidence>
<name>A0A0S4INB3_BODSA</name>
<dbReference type="GO" id="GO:0005524">
    <property type="term" value="F:ATP binding"/>
    <property type="evidence" value="ECO:0007669"/>
    <property type="project" value="UniProtKB-UniRule"/>
</dbReference>
<dbReference type="InterPro" id="IPR001650">
    <property type="entry name" value="Helicase_C-like"/>
</dbReference>
<dbReference type="InterPro" id="IPR000629">
    <property type="entry name" value="RNA-helicase_DEAD-box_CS"/>
</dbReference>
<evidence type="ECO:0000256" key="4">
    <source>
        <dbReference type="ARBA" id="ARBA00022806"/>
    </source>
</evidence>
<evidence type="ECO:0000256" key="3">
    <source>
        <dbReference type="ARBA" id="ARBA00022801"/>
    </source>
</evidence>
<keyword evidence="1 17" id="KW-0396">Initiation factor</keyword>
<gene>
    <name evidence="17" type="ORF">BSAL_56210</name>
</gene>
<organism evidence="17 18">
    <name type="scientific">Bodo saltans</name>
    <name type="common">Flagellated protozoan</name>
    <dbReference type="NCBI Taxonomy" id="75058"/>
    <lineage>
        <taxon>Eukaryota</taxon>
        <taxon>Discoba</taxon>
        <taxon>Euglenozoa</taxon>
        <taxon>Kinetoplastea</taxon>
        <taxon>Metakinetoplastina</taxon>
        <taxon>Eubodonida</taxon>
        <taxon>Bodonidae</taxon>
        <taxon>Bodo</taxon>
    </lineage>
</organism>
<feature type="short sequence motif" description="Q motif" evidence="11">
    <location>
        <begin position="68"/>
        <end position="96"/>
    </location>
</feature>
<dbReference type="GO" id="GO:0003723">
    <property type="term" value="F:RNA binding"/>
    <property type="evidence" value="ECO:0007669"/>
    <property type="project" value="UniProtKB-UniRule"/>
</dbReference>
<dbReference type="InterPro" id="IPR014014">
    <property type="entry name" value="RNA_helicase_DEAD_Q_motif"/>
</dbReference>
<comment type="subunit">
    <text evidence="10">eIF4F is a multi-subunit complex, the composition of which varies with external and internal environmental conditions. It is composed of at least EIF4A, EIF4E and EIF4G.</text>
</comment>
<dbReference type="GO" id="GO:0003724">
    <property type="term" value="F:RNA helicase activity"/>
    <property type="evidence" value="ECO:0007669"/>
    <property type="project" value="UniProtKB-EC"/>
</dbReference>
<evidence type="ECO:0000256" key="11">
    <source>
        <dbReference type="PROSITE-ProRule" id="PRU00552"/>
    </source>
</evidence>
<evidence type="ECO:0000256" key="6">
    <source>
        <dbReference type="ARBA" id="ARBA00022884"/>
    </source>
</evidence>
<dbReference type="InterPro" id="IPR011545">
    <property type="entry name" value="DEAD/DEAH_box_helicase_dom"/>
</dbReference>
<dbReference type="SUPFAM" id="SSF52540">
    <property type="entry name" value="P-loop containing nucleoside triphosphate hydrolases"/>
    <property type="match status" value="1"/>
</dbReference>
<dbReference type="PANTHER" id="PTHR24031">
    <property type="entry name" value="RNA HELICASE"/>
    <property type="match status" value="1"/>
</dbReference>
<comment type="catalytic activity">
    <reaction evidence="13">
        <text>ATP + H2O = ADP + phosphate + H(+)</text>
        <dbReference type="Rhea" id="RHEA:13065"/>
        <dbReference type="ChEBI" id="CHEBI:15377"/>
        <dbReference type="ChEBI" id="CHEBI:15378"/>
        <dbReference type="ChEBI" id="CHEBI:30616"/>
        <dbReference type="ChEBI" id="CHEBI:43474"/>
        <dbReference type="ChEBI" id="CHEBI:456216"/>
        <dbReference type="EC" id="3.6.4.13"/>
    </reaction>
</comment>
<dbReference type="SMART" id="SM00490">
    <property type="entry name" value="HELICc"/>
    <property type="match status" value="1"/>
</dbReference>
<dbReference type="AlphaFoldDB" id="A0A0S4INB3"/>
<feature type="domain" description="Helicase C-terminal" evidence="15">
    <location>
        <begin position="290"/>
        <end position="452"/>
    </location>
</feature>
<evidence type="ECO:0000256" key="9">
    <source>
        <dbReference type="ARBA" id="ARBA00024769"/>
    </source>
</evidence>
<dbReference type="EC" id="3.6.4.13" evidence="13"/>
<dbReference type="Pfam" id="PF00271">
    <property type="entry name" value="Helicase_C"/>
    <property type="match status" value="1"/>
</dbReference>
<accession>A0A0S4INB3</accession>
<comment type="domain">
    <text evidence="13">The Q motif is unique to and characteristic of the DEAD box family of RNA helicases and controls ATP binding and hydrolysis.</text>
</comment>
<reference evidence="18" key="1">
    <citation type="submission" date="2015-09" db="EMBL/GenBank/DDBJ databases">
        <authorList>
            <consortium name="Pathogen Informatics"/>
        </authorList>
    </citation>
    <scope>NUCLEOTIDE SEQUENCE [LARGE SCALE GENOMIC DNA]</scope>
    <source>
        <strain evidence="18">Lake Konstanz</strain>
    </source>
</reference>
<dbReference type="InterPro" id="IPR014001">
    <property type="entry name" value="Helicase_ATP-bd"/>
</dbReference>
<evidence type="ECO:0000259" key="14">
    <source>
        <dbReference type="PROSITE" id="PS51192"/>
    </source>
</evidence>
<evidence type="ECO:0000256" key="13">
    <source>
        <dbReference type="RuleBase" id="RU365068"/>
    </source>
</evidence>
<feature type="domain" description="DEAD-box RNA helicase Q" evidence="16">
    <location>
        <begin position="68"/>
        <end position="96"/>
    </location>
</feature>
<dbReference type="OrthoDB" id="10265785at2759"/>
<sequence>MSQPMSSHTTAAFPSWRRLVRGPTLEESDCKDEHRNEECRTSNPIDEAVSLVSHSEVVADRHTSATTTLFDDMDLHENLLRGIYAHGFETPSRVQQDAIPPIVQGCNVILQSSSGTGKSFAYIIGMLQRIDVDKDRRLQALVLVPTRELALQIGSNVAHIGEFVNNTAPAENFVQVFVGGLSVSADAKKLKSGCVIVIGTLGRIADLMKRGALQTQALRVVVIDEADNLLLFRLPEELHQLFSRRQQNSQELQFVLSSTTISTATLEKARKFVTDPIRILVPRRNLSPEGIKQFFVSVDEENKLLTLCDLYESITIAQTVIFTNTSCKAEWIAEQLNTFNCTASMMHADMQQSERDAVMSAFRAGCSRVLVTTDMFARGLDIVHVIIVVNYDLPTSGKDPAYVHRIGRCGRYGRKGITINFVSPEDVALHKEIEEHWGIVIDELPMDFPAYLA</sequence>
<keyword evidence="4 12" id="KW-0347">Helicase</keyword>
<keyword evidence="2 12" id="KW-0547">Nucleotide-binding</keyword>
<dbReference type="GO" id="GO:0003743">
    <property type="term" value="F:translation initiation factor activity"/>
    <property type="evidence" value="ECO:0007669"/>
    <property type="project" value="UniProtKB-KW"/>
</dbReference>
<comment type="function">
    <text evidence="13">RNA helicase.</text>
</comment>